<comment type="similarity">
    <text evidence="1">Belongs to the ClpX chaperone family. HslU subfamily.</text>
</comment>
<accession>A0A7X2PCA4</accession>
<evidence type="ECO:0000256" key="3">
    <source>
        <dbReference type="ARBA" id="ARBA00022840"/>
    </source>
</evidence>
<evidence type="ECO:0000259" key="6">
    <source>
        <dbReference type="SMART" id="SM01086"/>
    </source>
</evidence>
<keyword evidence="2" id="KW-0547">Nucleotide-binding</keyword>
<dbReference type="Pfam" id="PF07724">
    <property type="entry name" value="AAA_2"/>
    <property type="match status" value="1"/>
</dbReference>
<proteinExistence type="inferred from homology"/>
<dbReference type="NCBIfam" id="NF003544">
    <property type="entry name" value="PRK05201.1"/>
    <property type="match status" value="1"/>
</dbReference>
<gene>
    <name evidence="7" type="primary">hslU</name>
    <name evidence="7" type="ORF">FYJ80_05740</name>
</gene>
<feature type="domain" description="Clp ATPase C-terminal" evidence="6">
    <location>
        <begin position="338"/>
        <end position="434"/>
    </location>
</feature>
<dbReference type="FunFam" id="3.40.50.300:FF:000220">
    <property type="entry name" value="ATP-dependent protease ATPase subunit HslU"/>
    <property type="match status" value="1"/>
</dbReference>
<name>A0A7X2PCA4_9SPIO</name>
<protein>
    <submittedName>
        <fullName evidence="7">ATP-dependent protease ATPase subunit HslU</fullName>
    </submittedName>
</protein>
<sequence length="446" mass="50055">MKKLDEMFPREIVKELDKYIIGQDEAKKMIAIAIRNRSRRKMLPDSIREEVSPKNIMMIGPTGVGKTEIARRIAKLANAPFIKIEATKYTEVGYVGRDVESMVRDLMATSIQMVRDEMAKSKEDEVTDRVNNRLVDLLLPTVSTQDNAMEESITQTRDKFKTLLLSGAFDDKEVEMKVNPSTRVEIGVMGNGNMTDDIQDAMSSLSSLFQKPKTRKVTIKRAREIIREEELDKAVDPERAIDEAKVRCQEMGIIFIDEIDKIAQKGGDGGGRGEVSREGVQRDILPIVEGTKVSTKWGAIDTTNILFIAAGAFSLSKPSDLIPELQGRFPIRVELSDLSADDFYRILTEPNNAITKQYKALIGTEGVNLEFTEGGLKRIAELAHEVNQTNENIGARRLHTIMEKLLEEVSFSADQIVGQTVTITPNYVDERLKDIAQSQDLSRYIL</sequence>
<evidence type="ECO:0000259" key="5">
    <source>
        <dbReference type="SMART" id="SM00382"/>
    </source>
</evidence>
<dbReference type="Gene3D" id="3.40.50.300">
    <property type="entry name" value="P-loop containing nucleotide triphosphate hydrolases"/>
    <property type="match status" value="2"/>
</dbReference>
<dbReference type="GO" id="GO:0016887">
    <property type="term" value="F:ATP hydrolysis activity"/>
    <property type="evidence" value="ECO:0007669"/>
    <property type="project" value="InterPro"/>
</dbReference>
<dbReference type="InterPro" id="IPR050052">
    <property type="entry name" value="ATP-dep_Clp_protease_ClpX"/>
</dbReference>
<evidence type="ECO:0000256" key="4">
    <source>
        <dbReference type="ARBA" id="ARBA00023186"/>
    </source>
</evidence>
<dbReference type="InterPro" id="IPR003593">
    <property type="entry name" value="AAA+_ATPase"/>
</dbReference>
<evidence type="ECO:0000313" key="7">
    <source>
        <dbReference type="EMBL" id="MSU06281.1"/>
    </source>
</evidence>
<dbReference type="SUPFAM" id="SSF52540">
    <property type="entry name" value="P-loop containing nucleoside triphosphate hydrolases"/>
    <property type="match status" value="1"/>
</dbReference>
<evidence type="ECO:0000313" key="8">
    <source>
        <dbReference type="Proteomes" id="UP000460549"/>
    </source>
</evidence>
<dbReference type="SMART" id="SM00382">
    <property type="entry name" value="AAA"/>
    <property type="match status" value="1"/>
</dbReference>
<dbReference type="InterPro" id="IPR027417">
    <property type="entry name" value="P-loop_NTPase"/>
</dbReference>
<feature type="domain" description="AAA+ ATPase" evidence="5">
    <location>
        <begin position="52"/>
        <end position="335"/>
    </location>
</feature>
<dbReference type="AlphaFoldDB" id="A0A7X2PCA4"/>
<evidence type="ECO:0000256" key="2">
    <source>
        <dbReference type="ARBA" id="ARBA00022741"/>
    </source>
</evidence>
<evidence type="ECO:0000256" key="1">
    <source>
        <dbReference type="ARBA" id="ARBA00009771"/>
    </source>
</evidence>
<dbReference type="EMBL" id="VUNN01000009">
    <property type="protein sequence ID" value="MSU06281.1"/>
    <property type="molecule type" value="Genomic_DNA"/>
</dbReference>
<dbReference type="Gene3D" id="1.10.8.60">
    <property type="match status" value="1"/>
</dbReference>
<keyword evidence="8" id="KW-1185">Reference proteome</keyword>
<keyword evidence="7" id="KW-0645">Protease</keyword>
<organism evidence="7 8">
    <name type="scientific">Bullifex porci</name>
    <dbReference type="NCBI Taxonomy" id="2606638"/>
    <lineage>
        <taxon>Bacteria</taxon>
        <taxon>Pseudomonadati</taxon>
        <taxon>Spirochaetota</taxon>
        <taxon>Spirochaetia</taxon>
        <taxon>Spirochaetales</taxon>
        <taxon>Spirochaetaceae</taxon>
        <taxon>Bullifex</taxon>
    </lineage>
</organism>
<dbReference type="PANTHER" id="PTHR48102:SF3">
    <property type="entry name" value="ATP-DEPENDENT PROTEASE ATPASE SUBUNIT HSLU"/>
    <property type="match status" value="1"/>
</dbReference>
<dbReference type="InterPro" id="IPR019489">
    <property type="entry name" value="Clp_ATPase_C"/>
</dbReference>
<dbReference type="NCBIfam" id="TIGR00390">
    <property type="entry name" value="hslU"/>
    <property type="match status" value="1"/>
</dbReference>
<dbReference type="PANTHER" id="PTHR48102">
    <property type="entry name" value="ATP-DEPENDENT CLP PROTEASE ATP-BINDING SUBUNIT CLPX-LIKE, MITOCHONDRIAL-RELATED"/>
    <property type="match status" value="1"/>
</dbReference>
<reference evidence="7 8" key="1">
    <citation type="submission" date="2019-08" db="EMBL/GenBank/DDBJ databases">
        <title>In-depth cultivation of the pig gut microbiome towards novel bacterial diversity and tailored functional studies.</title>
        <authorList>
            <person name="Wylensek D."/>
            <person name="Hitch T.C.A."/>
            <person name="Clavel T."/>
        </authorList>
    </citation>
    <scope>NUCLEOTIDE SEQUENCE [LARGE SCALE GENOMIC DNA]</scope>
    <source>
        <strain evidence="7 8">NM-380-WT-3C1</strain>
    </source>
</reference>
<keyword evidence="7" id="KW-0378">Hydrolase</keyword>
<dbReference type="GO" id="GO:0009376">
    <property type="term" value="C:HslUV protease complex"/>
    <property type="evidence" value="ECO:0007669"/>
    <property type="project" value="InterPro"/>
</dbReference>
<dbReference type="GO" id="GO:0005524">
    <property type="term" value="F:ATP binding"/>
    <property type="evidence" value="ECO:0007669"/>
    <property type="project" value="UniProtKB-KW"/>
</dbReference>
<keyword evidence="3" id="KW-0067">ATP-binding</keyword>
<dbReference type="InterPro" id="IPR004491">
    <property type="entry name" value="HslU"/>
</dbReference>
<dbReference type="InterPro" id="IPR003959">
    <property type="entry name" value="ATPase_AAA_core"/>
</dbReference>
<dbReference type="RefSeq" id="WP_154425257.1">
    <property type="nucleotide sequence ID" value="NZ_JAQYGB010000050.1"/>
</dbReference>
<dbReference type="Proteomes" id="UP000460549">
    <property type="component" value="Unassembled WGS sequence"/>
</dbReference>
<dbReference type="GO" id="GO:0051603">
    <property type="term" value="P:proteolysis involved in protein catabolic process"/>
    <property type="evidence" value="ECO:0007669"/>
    <property type="project" value="TreeGrafter"/>
</dbReference>
<dbReference type="Pfam" id="PF00004">
    <property type="entry name" value="AAA"/>
    <property type="match status" value="1"/>
</dbReference>
<keyword evidence="4" id="KW-0143">Chaperone</keyword>
<comment type="caution">
    <text evidence="7">The sequence shown here is derived from an EMBL/GenBank/DDBJ whole genome shotgun (WGS) entry which is preliminary data.</text>
</comment>
<dbReference type="GO" id="GO:0008233">
    <property type="term" value="F:peptidase activity"/>
    <property type="evidence" value="ECO:0007669"/>
    <property type="project" value="UniProtKB-KW"/>
</dbReference>
<dbReference type="SMART" id="SM01086">
    <property type="entry name" value="ClpB_D2-small"/>
    <property type="match status" value="1"/>
</dbReference>